<gene>
    <name evidence="2" type="ORF">QLQ12_20635</name>
</gene>
<feature type="transmembrane region" description="Helical" evidence="1">
    <location>
        <begin position="16"/>
        <end position="36"/>
    </location>
</feature>
<dbReference type="EMBL" id="JASCTH010000013">
    <property type="protein sequence ID" value="MDI6101024.1"/>
    <property type="molecule type" value="Genomic_DNA"/>
</dbReference>
<sequence>MPAVFLRRTTPERLRLLAALTTGAAVVLLIALTLVMTGVREQVRLIGEEAAPQAATSADLYFALSDLDAQVTRILLAGDSDELAGSRIDALGAYRERGYQVDQDLQRSLTTGTGETERAIVLRLMDGLTVYRQRVGQALTASASTPDTLGYYTQATNHLHLRLLPDARELREKSIERLDDAYAEKAATETTGMTVAVLLGGALLALLILLQVWMAHRFRRTLNPALAIATVLSVLLLVSATVVLQSQSRLLSDGRDDGLGPYLALSELRALGYDAAADTGRYVISANLSYYRDDFTAKSACLSGEVACRATAPAPTTGNPHGGGETVTTAASARGGLPRLAGSVVVGRWTAYRTVHERILALADAGQTAEAVRLLTGIRRGDAAFDFAYFDASVADATGAREREFDRALRAAEITLTGWAFLPGVVLTVVLALIPFGVRKRLAEYR</sequence>
<organism evidence="2 3">
    <name type="scientific">Actinoplanes sandaracinus</name>
    <dbReference type="NCBI Taxonomy" id="3045177"/>
    <lineage>
        <taxon>Bacteria</taxon>
        <taxon>Bacillati</taxon>
        <taxon>Actinomycetota</taxon>
        <taxon>Actinomycetes</taxon>
        <taxon>Micromonosporales</taxon>
        <taxon>Micromonosporaceae</taxon>
        <taxon>Actinoplanes</taxon>
    </lineage>
</organism>
<protein>
    <recommendedName>
        <fullName evidence="4">Secreted protein</fullName>
    </recommendedName>
</protein>
<dbReference type="Proteomes" id="UP001241758">
    <property type="component" value="Unassembled WGS sequence"/>
</dbReference>
<keyword evidence="1" id="KW-0472">Membrane</keyword>
<accession>A0ABT6WMS4</accession>
<comment type="caution">
    <text evidence="2">The sequence shown here is derived from an EMBL/GenBank/DDBJ whole genome shotgun (WGS) entry which is preliminary data.</text>
</comment>
<evidence type="ECO:0000313" key="2">
    <source>
        <dbReference type="EMBL" id="MDI6101024.1"/>
    </source>
</evidence>
<keyword evidence="1" id="KW-0812">Transmembrane</keyword>
<evidence type="ECO:0000256" key="1">
    <source>
        <dbReference type="SAM" id="Phobius"/>
    </source>
</evidence>
<evidence type="ECO:0008006" key="4">
    <source>
        <dbReference type="Google" id="ProtNLM"/>
    </source>
</evidence>
<keyword evidence="1" id="KW-1133">Transmembrane helix</keyword>
<name>A0ABT6WMS4_9ACTN</name>
<proteinExistence type="predicted"/>
<reference evidence="2 3" key="1">
    <citation type="submission" date="2023-05" db="EMBL/GenBank/DDBJ databases">
        <title>Actinoplanes sp. NEAU-A12 genome sequencing.</title>
        <authorList>
            <person name="Wang Z.-S."/>
        </authorList>
    </citation>
    <scope>NUCLEOTIDE SEQUENCE [LARGE SCALE GENOMIC DNA]</scope>
    <source>
        <strain evidence="2 3">NEAU-A12</strain>
    </source>
</reference>
<feature type="transmembrane region" description="Helical" evidence="1">
    <location>
        <begin position="225"/>
        <end position="244"/>
    </location>
</feature>
<feature type="transmembrane region" description="Helical" evidence="1">
    <location>
        <begin position="193"/>
        <end position="213"/>
    </location>
</feature>
<feature type="transmembrane region" description="Helical" evidence="1">
    <location>
        <begin position="416"/>
        <end position="438"/>
    </location>
</feature>
<evidence type="ECO:0000313" key="3">
    <source>
        <dbReference type="Proteomes" id="UP001241758"/>
    </source>
</evidence>
<dbReference type="RefSeq" id="WP_282761859.1">
    <property type="nucleotide sequence ID" value="NZ_JASCTH010000013.1"/>
</dbReference>
<keyword evidence="3" id="KW-1185">Reference proteome</keyword>